<keyword evidence="2 4" id="KW-0689">Ribosomal protein</keyword>
<dbReference type="SUPFAM" id="SSF47973">
    <property type="entry name" value="Ribosomal protein S7"/>
    <property type="match status" value="2"/>
</dbReference>
<dbReference type="InterPro" id="IPR000235">
    <property type="entry name" value="Ribosomal_uS7"/>
</dbReference>
<comment type="caution">
    <text evidence="6">The sequence shown here is derived from an EMBL/GenBank/DDBJ whole genome shotgun (WGS) entry which is preliminary data.</text>
</comment>
<dbReference type="GO" id="GO:0015935">
    <property type="term" value="C:small ribosomal subunit"/>
    <property type="evidence" value="ECO:0007669"/>
    <property type="project" value="InterPro"/>
</dbReference>
<keyword evidence="7" id="KW-1185">Reference proteome</keyword>
<evidence type="ECO:0000256" key="2">
    <source>
        <dbReference type="ARBA" id="ARBA00022980"/>
    </source>
</evidence>
<evidence type="ECO:0000259" key="5">
    <source>
        <dbReference type="Pfam" id="PF00177"/>
    </source>
</evidence>
<dbReference type="InterPro" id="IPR020606">
    <property type="entry name" value="Ribosomal_uS7_CS"/>
</dbReference>
<proteinExistence type="inferred from homology"/>
<dbReference type="Proteomes" id="UP000604046">
    <property type="component" value="Unassembled WGS sequence"/>
</dbReference>
<feature type="domain" description="Small ribosomal subunit protein uS7" evidence="5">
    <location>
        <begin position="236"/>
        <end position="395"/>
    </location>
</feature>
<gene>
    <name evidence="6" type="primary">RPS5B</name>
    <name evidence="6" type="ORF">SNAT2548_LOCUS9772</name>
</gene>
<dbReference type="Pfam" id="PF00177">
    <property type="entry name" value="Ribosomal_S7"/>
    <property type="match status" value="2"/>
</dbReference>
<comment type="similarity">
    <text evidence="1 4">Belongs to the universal ribosomal protein uS7 family.</text>
</comment>
<dbReference type="Gene3D" id="1.10.455.10">
    <property type="entry name" value="Ribosomal protein S7 domain"/>
    <property type="match status" value="2"/>
</dbReference>
<feature type="domain" description="Small ribosomal subunit protein uS7" evidence="5">
    <location>
        <begin position="34"/>
        <end position="184"/>
    </location>
</feature>
<keyword evidence="3 4" id="KW-0687">Ribonucleoprotein</keyword>
<dbReference type="GO" id="GO:0003735">
    <property type="term" value="F:structural constituent of ribosome"/>
    <property type="evidence" value="ECO:0007669"/>
    <property type="project" value="InterPro"/>
</dbReference>
<dbReference type="NCBIfam" id="TIGR01028">
    <property type="entry name" value="uS7_euk_arch"/>
    <property type="match status" value="2"/>
</dbReference>
<dbReference type="PANTHER" id="PTHR11205">
    <property type="entry name" value="RIBOSOMAL PROTEIN S7"/>
    <property type="match status" value="1"/>
</dbReference>
<dbReference type="OrthoDB" id="10264639at2759"/>
<dbReference type="FunFam" id="1.10.455.10:FF:000002">
    <property type="entry name" value="40S ribosomal protein S5"/>
    <property type="match status" value="2"/>
</dbReference>
<organism evidence="6 7">
    <name type="scientific">Symbiodinium natans</name>
    <dbReference type="NCBI Taxonomy" id="878477"/>
    <lineage>
        <taxon>Eukaryota</taxon>
        <taxon>Sar</taxon>
        <taxon>Alveolata</taxon>
        <taxon>Dinophyceae</taxon>
        <taxon>Suessiales</taxon>
        <taxon>Symbiodiniaceae</taxon>
        <taxon>Symbiodinium</taxon>
    </lineage>
</organism>
<dbReference type="InterPro" id="IPR036823">
    <property type="entry name" value="Ribosomal_uS7_dom_sf"/>
</dbReference>
<protein>
    <submittedName>
        <fullName evidence="6">RPS5B protein</fullName>
    </submittedName>
</protein>
<dbReference type="GO" id="GO:0006412">
    <property type="term" value="P:translation"/>
    <property type="evidence" value="ECO:0007669"/>
    <property type="project" value="InterPro"/>
</dbReference>
<evidence type="ECO:0000256" key="4">
    <source>
        <dbReference type="RuleBase" id="RU003619"/>
    </source>
</evidence>
<accession>A0A812KNP9</accession>
<dbReference type="GO" id="GO:0003723">
    <property type="term" value="F:RNA binding"/>
    <property type="evidence" value="ECO:0007669"/>
    <property type="project" value="InterPro"/>
</dbReference>
<evidence type="ECO:0000256" key="1">
    <source>
        <dbReference type="ARBA" id="ARBA00007151"/>
    </source>
</evidence>
<dbReference type="PROSITE" id="PS00052">
    <property type="entry name" value="RIBOSOMAL_S7"/>
    <property type="match status" value="2"/>
</dbReference>
<dbReference type="CDD" id="cd14867">
    <property type="entry name" value="uS7_Eukaryote"/>
    <property type="match status" value="2"/>
</dbReference>
<dbReference type="InterPro" id="IPR023798">
    <property type="entry name" value="Ribosomal_uS7_dom"/>
</dbReference>
<dbReference type="EMBL" id="CAJNDS010000780">
    <property type="protein sequence ID" value="CAE7233546.1"/>
    <property type="molecule type" value="Genomic_DNA"/>
</dbReference>
<dbReference type="AlphaFoldDB" id="A0A812KNP9"/>
<evidence type="ECO:0000256" key="3">
    <source>
        <dbReference type="ARBA" id="ARBA00023274"/>
    </source>
</evidence>
<evidence type="ECO:0000313" key="7">
    <source>
        <dbReference type="Proteomes" id="UP000604046"/>
    </source>
</evidence>
<evidence type="ECO:0000313" key="6">
    <source>
        <dbReference type="EMBL" id="CAE7233546.1"/>
    </source>
</evidence>
<name>A0A812KNP9_9DINO</name>
<reference evidence="6" key="1">
    <citation type="submission" date="2021-02" db="EMBL/GenBank/DDBJ databases">
        <authorList>
            <person name="Dougan E. K."/>
            <person name="Rhodes N."/>
            <person name="Thang M."/>
            <person name="Chan C."/>
        </authorList>
    </citation>
    <scope>NUCLEOTIDE SEQUENCE</scope>
</reference>
<dbReference type="NCBIfam" id="NF003106">
    <property type="entry name" value="PRK04027.1"/>
    <property type="match status" value="1"/>
</dbReference>
<dbReference type="InterPro" id="IPR005716">
    <property type="entry name" value="Ribosomal_uS7_euk/arc"/>
</dbReference>
<sequence length="395" mass="44270">MSATEVKLFGKWTYEDVMLSDLSLVDYIAVNKAAQSFLPHTQGRYQMRRFRKALCPIVERLCCSIMMHGRNNGKKLMAVRIVKHAFEIIHLLTDKNPIQVFVDAVKNGGPREDSTRVGSAGVVRRQAVDVSPLRRVNQAIYLICTGARNSAFRNIKSISECLADEIMNCAKESSNSYAIKKKDMLCDSGAPTGPGREKRVSSMSATEVKLFGKWTYEDVMLSDLSLVDYIAVNKAAQSFLPHTQGRYQMRRFRKALCPIVERLCCSIMMHGRNNGKKLMAVRIVKHAFEIIHLLTDKNPIQVFVDAVKNGGPREDSTRVGSAGVVRRQAVDVSPLRRVNQAIYLICTGARNSAFRNIKSISECLADEIMNCAKESSNSYAIKKKDEIERVAKANR</sequence>